<dbReference type="Gene3D" id="3.80.10.10">
    <property type="entry name" value="Ribonuclease Inhibitor"/>
    <property type="match status" value="1"/>
</dbReference>
<evidence type="ECO:0000313" key="1">
    <source>
        <dbReference type="Ensembl" id="ENSHHUP00000056297.1"/>
    </source>
</evidence>
<reference evidence="1" key="2">
    <citation type="submission" date="2025-08" db="UniProtKB">
        <authorList>
            <consortium name="Ensembl"/>
        </authorList>
    </citation>
    <scope>IDENTIFICATION</scope>
</reference>
<dbReference type="Proteomes" id="UP000314982">
    <property type="component" value="Unassembled WGS sequence"/>
</dbReference>
<dbReference type="STRING" id="62062.ENSHHUP00000056297"/>
<reference evidence="1" key="3">
    <citation type="submission" date="2025-09" db="UniProtKB">
        <authorList>
            <consortium name="Ensembl"/>
        </authorList>
    </citation>
    <scope>IDENTIFICATION</scope>
</reference>
<accession>A0A4W5NZ20</accession>
<organism evidence="1 2">
    <name type="scientific">Hucho hucho</name>
    <name type="common">huchen</name>
    <dbReference type="NCBI Taxonomy" id="62062"/>
    <lineage>
        <taxon>Eukaryota</taxon>
        <taxon>Metazoa</taxon>
        <taxon>Chordata</taxon>
        <taxon>Craniata</taxon>
        <taxon>Vertebrata</taxon>
        <taxon>Euteleostomi</taxon>
        <taxon>Actinopterygii</taxon>
        <taxon>Neopterygii</taxon>
        <taxon>Teleostei</taxon>
        <taxon>Protacanthopterygii</taxon>
        <taxon>Salmoniformes</taxon>
        <taxon>Salmonidae</taxon>
        <taxon>Salmoninae</taxon>
        <taxon>Hucho</taxon>
    </lineage>
</organism>
<sequence>MGALYILNTVTTCEKVVEVEVSLGTEKRSLIRFEQDSDCGKTLSLRECHFGADHLQRLAEILKSCAAQLVNLSLSCNTMQREGLLALQNSLTTLSSLHTLE</sequence>
<dbReference type="AlphaFoldDB" id="A0A4W5NZ20"/>
<dbReference type="SUPFAM" id="SSF52047">
    <property type="entry name" value="RNI-like"/>
    <property type="match status" value="1"/>
</dbReference>
<keyword evidence="2" id="KW-1185">Reference proteome</keyword>
<evidence type="ECO:0000313" key="2">
    <source>
        <dbReference type="Proteomes" id="UP000314982"/>
    </source>
</evidence>
<protein>
    <submittedName>
        <fullName evidence="1">Uncharacterized protein</fullName>
    </submittedName>
</protein>
<proteinExistence type="predicted"/>
<name>A0A4W5NZ20_9TELE</name>
<reference evidence="2" key="1">
    <citation type="submission" date="2018-06" db="EMBL/GenBank/DDBJ databases">
        <title>Genome assembly of Danube salmon.</title>
        <authorList>
            <person name="Macqueen D.J."/>
            <person name="Gundappa M.K."/>
        </authorList>
    </citation>
    <scope>NUCLEOTIDE SEQUENCE [LARGE SCALE GENOMIC DNA]</scope>
</reference>
<dbReference type="InterPro" id="IPR032675">
    <property type="entry name" value="LRR_dom_sf"/>
</dbReference>
<dbReference type="Ensembl" id="ENSHHUT00000058241.1">
    <property type="protein sequence ID" value="ENSHHUP00000056297.1"/>
    <property type="gene ID" value="ENSHHUG00000033610.1"/>
</dbReference>